<name>A0A183MWE4_9TREM</name>
<proteinExistence type="predicted"/>
<organism evidence="1 2">
    <name type="scientific">Schistosoma margrebowiei</name>
    <dbReference type="NCBI Taxonomy" id="48269"/>
    <lineage>
        <taxon>Eukaryota</taxon>
        <taxon>Metazoa</taxon>
        <taxon>Spiralia</taxon>
        <taxon>Lophotrochozoa</taxon>
        <taxon>Platyhelminthes</taxon>
        <taxon>Trematoda</taxon>
        <taxon>Digenea</taxon>
        <taxon>Strigeidida</taxon>
        <taxon>Schistosomatoidea</taxon>
        <taxon>Schistosomatidae</taxon>
        <taxon>Schistosoma</taxon>
    </lineage>
</organism>
<accession>A0A183MWE4</accession>
<protein>
    <submittedName>
        <fullName evidence="1">Uncharacterized protein</fullName>
    </submittedName>
</protein>
<keyword evidence="2" id="KW-1185">Reference proteome</keyword>
<evidence type="ECO:0000313" key="2">
    <source>
        <dbReference type="Proteomes" id="UP000277204"/>
    </source>
</evidence>
<dbReference type="STRING" id="48269.A0A183MWE4"/>
<reference evidence="1 2" key="1">
    <citation type="submission" date="2018-11" db="EMBL/GenBank/DDBJ databases">
        <authorList>
            <consortium name="Pathogen Informatics"/>
        </authorList>
    </citation>
    <scope>NUCLEOTIDE SEQUENCE [LARGE SCALE GENOMIC DNA]</scope>
    <source>
        <strain evidence="1 2">Zambia</strain>
    </source>
</reference>
<dbReference type="Proteomes" id="UP000277204">
    <property type="component" value="Unassembled WGS sequence"/>
</dbReference>
<dbReference type="EMBL" id="UZAI01018280">
    <property type="protein sequence ID" value="VDP35370.1"/>
    <property type="molecule type" value="Genomic_DNA"/>
</dbReference>
<gene>
    <name evidence="1" type="ORF">SMRZ_LOCUS20369</name>
</gene>
<evidence type="ECO:0000313" key="1">
    <source>
        <dbReference type="EMBL" id="VDP35370.1"/>
    </source>
</evidence>
<dbReference type="AlphaFoldDB" id="A0A183MWE4"/>
<dbReference type="PANTHER" id="PTHR47027">
    <property type="entry name" value="REVERSE TRANSCRIPTASE DOMAIN-CONTAINING PROTEIN"/>
    <property type="match status" value="1"/>
</dbReference>
<sequence length="107" mass="12131">METSTSEGKRGIHIIDERIGSGVDVKARIGKARTAYLQLKNIWNSKQLATNTKVRIFNTNVKTVLLHGVETWKTTKAITQEIQVFINSCVRKILRIHWSDTVGNKLL</sequence>
<dbReference type="InterPro" id="IPR045609">
    <property type="entry name" value="DUF6451"/>
</dbReference>
<dbReference type="PANTHER" id="PTHR47027:SF25">
    <property type="entry name" value="REVERSE TRANSCRIPTASE DOMAIN-CONTAINING PROTEIN"/>
    <property type="match status" value="1"/>
</dbReference>
<dbReference type="Pfam" id="PF20049">
    <property type="entry name" value="DUF6451"/>
    <property type="match status" value="1"/>
</dbReference>